<proteinExistence type="predicted"/>
<organism evidence="2 3">
    <name type="scientific">Morella rubra</name>
    <name type="common">Chinese bayberry</name>
    <dbReference type="NCBI Taxonomy" id="262757"/>
    <lineage>
        <taxon>Eukaryota</taxon>
        <taxon>Viridiplantae</taxon>
        <taxon>Streptophyta</taxon>
        <taxon>Embryophyta</taxon>
        <taxon>Tracheophyta</taxon>
        <taxon>Spermatophyta</taxon>
        <taxon>Magnoliopsida</taxon>
        <taxon>eudicotyledons</taxon>
        <taxon>Gunneridae</taxon>
        <taxon>Pentapetalae</taxon>
        <taxon>rosids</taxon>
        <taxon>fabids</taxon>
        <taxon>Fagales</taxon>
        <taxon>Myricaceae</taxon>
        <taxon>Morella</taxon>
    </lineage>
</organism>
<accession>A0A6A1WXK4</accession>
<evidence type="ECO:0000313" key="2">
    <source>
        <dbReference type="EMBL" id="KAB1227380.1"/>
    </source>
</evidence>
<evidence type="ECO:0000259" key="1">
    <source>
        <dbReference type="Pfam" id="PF10474"/>
    </source>
</evidence>
<keyword evidence="3" id="KW-1185">Reference proteome</keyword>
<name>A0A6A1WXK4_9ROSI</name>
<comment type="caution">
    <text evidence="2">The sequence shown here is derived from an EMBL/GenBank/DDBJ whole genome shotgun (WGS) entry which is preliminary data.</text>
</comment>
<dbReference type="GO" id="GO:0032456">
    <property type="term" value="P:endocytic recycling"/>
    <property type="evidence" value="ECO:0007669"/>
    <property type="project" value="InterPro"/>
</dbReference>
<reference evidence="2 3" key="1">
    <citation type="journal article" date="2019" name="Plant Biotechnol. J.">
        <title>The red bayberry genome and genetic basis of sex determination.</title>
        <authorList>
            <person name="Jia H.M."/>
            <person name="Jia H.J."/>
            <person name="Cai Q.L."/>
            <person name="Wang Y."/>
            <person name="Zhao H.B."/>
            <person name="Yang W.F."/>
            <person name="Wang G.Y."/>
            <person name="Li Y.H."/>
            <person name="Zhan D.L."/>
            <person name="Shen Y.T."/>
            <person name="Niu Q.F."/>
            <person name="Chang L."/>
            <person name="Qiu J."/>
            <person name="Zhao L."/>
            <person name="Xie H.B."/>
            <person name="Fu W.Y."/>
            <person name="Jin J."/>
            <person name="Li X.W."/>
            <person name="Jiao Y."/>
            <person name="Zhou C.C."/>
            <person name="Tu T."/>
            <person name="Chai C.Y."/>
            <person name="Gao J.L."/>
            <person name="Fan L.J."/>
            <person name="van de Weg E."/>
            <person name="Wang J.Y."/>
            <person name="Gao Z.S."/>
        </authorList>
    </citation>
    <scope>NUCLEOTIDE SEQUENCE [LARGE SCALE GENOMIC DNA]</scope>
    <source>
        <tissue evidence="2">Leaves</tissue>
    </source>
</reference>
<feature type="domain" description="Syndetin C-terminal" evidence="1">
    <location>
        <begin position="20"/>
        <end position="162"/>
    </location>
</feature>
<dbReference type="Pfam" id="PF10474">
    <property type="entry name" value="Syndetin_C"/>
    <property type="match status" value="1"/>
</dbReference>
<dbReference type="GO" id="GO:1990745">
    <property type="term" value="C:EARP complex"/>
    <property type="evidence" value="ECO:0007669"/>
    <property type="project" value="InterPro"/>
</dbReference>
<dbReference type="PANTHER" id="PTHR13258:SF0">
    <property type="entry name" value="SYNDETIN"/>
    <property type="match status" value="1"/>
</dbReference>
<dbReference type="Proteomes" id="UP000516437">
    <property type="component" value="Chromosome 1"/>
</dbReference>
<dbReference type="EMBL" id="RXIC02000019">
    <property type="protein sequence ID" value="KAB1227380.1"/>
    <property type="molecule type" value="Genomic_DNA"/>
</dbReference>
<protein>
    <recommendedName>
        <fullName evidence="1">Syndetin C-terminal domain-containing protein</fullName>
    </recommendedName>
</protein>
<sequence>MVVITAIAVVVIVVVDADLTNWYVDLLLGEFKHYKTRLAHGGIRQEVQDLLLGYGLEIVAETLIEGLSRVKRCTDEGRALMSLDLQVLINGLQHFTSVNVKPKLQMVETFIKAYYLPETEYVHWARAHPEYSKNQVVGLVNLVATMKGWKRKNRLDVLEKIEVYPEAVYLQMSKYMAELVKYDPSLSREH</sequence>
<dbReference type="GO" id="GO:0000149">
    <property type="term" value="F:SNARE binding"/>
    <property type="evidence" value="ECO:0007669"/>
    <property type="project" value="TreeGrafter"/>
</dbReference>
<evidence type="ECO:0000313" key="3">
    <source>
        <dbReference type="Proteomes" id="UP000516437"/>
    </source>
</evidence>
<gene>
    <name evidence="2" type="ORF">CJ030_MR1G006290</name>
</gene>
<dbReference type="PANTHER" id="PTHR13258">
    <property type="entry name" value="SYNDETIN"/>
    <property type="match status" value="1"/>
</dbReference>
<dbReference type="GO" id="GO:0042147">
    <property type="term" value="P:retrograde transport, endosome to Golgi"/>
    <property type="evidence" value="ECO:0007669"/>
    <property type="project" value="InterPro"/>
</dbReference>
<dbReference type="OrthoDB" id="10263345at2759"/>
<dbReference type="InterPro" id="IPR040047">
    <property type="entry name" value="VPS50"/>
</dbReference>
<dbReference type="InterPro" id="IPR019514">
    <property type="entry name" value="Syndetin_C"/>
</dbReference>
<dbReference type="GO" id="GO:0005829">
    <property type="term" value="C:cytosol"/>
    <property type="evidence" value="ECO:0007669"/>
    <property type="project" value="GOC"/>
</dbReference>
<dbReference type="AlphaFoldDB" id="A0A6A1WXK4"/>